<proteinExistence type="inferred from homology"/>
<name>A0ABP4Y149_9MICO</name>
<keyword evidence="5" id="KW-0472">Membrane</keyword>
<evidence type="ECO:0000256" key="6">
    <source>
        <dbReference type="SAM" id="SignalP"/>
    </source>
</evidence>
<feature type="transmembrane region" description="Helical" evidence="5">
    <location>
        <begin position="572"/>
        <end position="593"/>
    </location>
</feature>
<dbReference type="Proteomes" id="UP001500851">
    <property type="component" value="Unassembled WGS sequence"/>
</dbReference>
<evidence type="ECO:0000256" key="1">
    <source>
        <dbReference type="ARBA" id="ARBA00004196"/>
    </source>
</evidence>
<dbReference type="PANTHER" id="PTHR30290">
    <property type="entry name" value="PERIPLASMIC BINDING COMPONENT OF ABC TRANSPORTER"/>
    <property type="match status" value="1"/>
</dbReference>
<feature type="domain" description="Solute-binding protein family 5" evidence="7">
    <location>
        <begin position="81"/>
        <end position="462"/>
    </location>
</feature>
<keyword evidence="5" id="KW-0812">Transmembrane</keyword>
<protein>
    <submittedName>
        <fullName evidence="8">ABC transporter substrate-binding protein</fullName>
    </submittedName>
</protein>
<dbReference type="SUPFAM" id="SSF53850">
    <property type="entry name" value="Periplasmic binding protein-like II"/>
    <property type="match status" value="1"/>
</dbReference>
<keyword evidence="9" id="KW-1185">Reference proteome</keyword>
<feature type="signal peptide" evidence="6">
    <location>
        <begin position="1"/>
        <end position="25"/>
    </location>
</feature>
<evidence type="ECO:0000256" key="3">
    <source>
        <dbReference type="ARBA" id="ARBA00022448"/>
    </source>
</evidence>
<dbReference type="PIRSF" id="PIRSF002741">
    <property type="entry name" value="MppA"/>
    <property type="match status" value="1"/>
</dbReference>
<evidence type="ECO:0000313" key="8">
    <source>
        <dbReference type="EMBL" id="GAA1800420.1"/>
    </source>
</evidence>
<gene>
    <name evidence="8" type="ORF">GCM10009768_31760</name>
</gene>
<evidence type="ECO:0000256" key="5">
    <source>
        <dbReference type="SAM" id="Phobius"/>
    </source>
</evidence>
<organism evidence="8 9">
    <name type="scientific">Leucobacter iarius</name>
    <dbReference type="NCBI Taxonomy" id="333963"/>
    <lineage>
        <taxon>Bacteria</taxon>
        <taxon>Bacillati</taxon>
        <taxon>Actinomycetota</taxon>
        <taxon>Actinomycetes</taxon>
        <taxon>Micrococcales</taxon>
        <taxon>Microbacteriaceae</taxon>
        <taxon>Leucobacter</taxon>
    </lineage>
</organism>
<evidence type="ECO:0000259" key="7">
    <source>
        <dbReference type="Pfam" id="PF00496"/>
    </source>
</evidence>
<dbReference type="InterPro" id="IPR000914">
    <property type="entry name" value="SBP_5_dom"/>
</dbReference>
<reference evidence="9" key="1">
    <citation type="journal article" date="2019" name="Int. J. Syst. Evol. Microbiol.">
        <title>The Global Catalogue of Microorganisms (GCM) 10K type strain sequencing project: providing services to taxonomists for standard genome sequencing and annotation.</title>
        <authorList>
            <consortium name="The Broad Institute Genomics Platform"/>
            <consortium name="The Broad Institute Genome Sequencing Center for Infectious Disease"/>
            <person name="Wu L."/>
            <person name="Ma J."/>
        </authorList>
    </citation>
    <scope>NUCLEOTIDE SEQUENCE [LARGE SCALE GENOMIC DNA]</scope>
    <source>
        <strain evidence="9">JCM 14736</strain>
    </source>
</reference>
<dbReference type="PANTHER" id="PTHR30290:SF10">
    <property type="entry name" value="PERIPLASMIC OLIGOPEPTIDE-BINDING PROTEIN-RELATED"/>
    <property type="match status" value="1"/>
</dbReference>
<dbReference type="InterPro" id="IPR030678">
    <property type="entry name" value="Peptide/Ni-bd"/>
</dbReference>
<evidence type="ECO:0000313" key="9">
    <source>
        <dbReference type="Proteomes" id="UP001500851"/>
    </source>
</evidence>
<keyword evidence="3" id="KW-0813">Transport</keyword>
<sequence>MGRSALAAVAILVACVLAVPSTASAVDGGSVPGNGADTLTIGTTDEIDTINPMLGYMSSTQQEYLWDPLTASSRTEVGEAAPGLAESWDVSPDGLTVTYRLRPGLKWSDGKPLTSADPQYMLSRIAAGGPGQGMWGNFLDSVTSVSAPDDRTVQLHLSVPNSMMPRMPIPILPKHVLEKYPDTELSKYPIDPAHLVTSGAYRLIEGGPGSSVLRFEANPGYWRGESPVKHVNWRFFKAEDTVMQAIMKGEIDYTSSVNALQLRVLETQPNIRANQFPQIGTFREIGFNTGSIDTETGKPMGDPNPAVLDPKFRHALSTAFDREAVAHKAYKGGMTPLKTVVGAGFDRFRWEVPPSDPSDYDPELAAERLDAAGYRLGADGKRTLPNGKPVGQLRLLGDSGNPSALQTVQLVREWLQNLGFDVKVTAMRMEKLNDVVLSGDFDMFEQMWGIDDDPDSILMYFTCAQRGLMSDSWYCSKEFDALYASQKRELDPARRIETIRRMQELLYRDAPYIVLGNLTARQAYRVDRWHGWTPALQRAGDVMADVVSLFSLRPGGVPGSSSGTGGPAQTSALVYGSIGGLLVVGALARFIVVRRRRATAEERE</sequence>
<evidence type="ECO:0000256" key="4">
    <source>
        <dbReference type="ARBA" id="ARBA00022729"/>
    </source>
</evidence>
<keyword evidence="4 6" id="KW-0732">Signal</keyword>
<evidence type="ECO:0000256" key="2">
    <source>
        <dbReference type="ARBA" id="ARBA00005695"/>
    </source>
</evidence>
<dbReference type="EMBL" id="BAAAOB010000006">
    <property type="protein sequence ID" value="GAA1800420.1"/>
    <property type="molecule type" value="Genomic_DNA"/>
</dbReference>
<comment type="subcellular location">
    <subcellularLocation>
        <location evidence="1">Cell envelope</location>
    </subcellularLocation>
</comment>
<dbReference type="InterPro" id="IPR039424">
    <property type="entry name" value="SBP_5"/>
</dbReference>
<dbReference type="Pfam" id="PF00496">
    <property type="entry name" value="SBP_bac_5"/>
    <property type="match status" value="1"/>
</dbReference>
<dbReference type="Gene3D" id="3.10.105.10">
    <property type="entry name" value="Dipeptide-binding Protein, Domain 3"/>
    <property type="match status" value="1"/>
</dbReference>
<accession>A0ABP4Y149</accession>
<feature type="chain" id="PRO_5045787624" evidence="6">
    <location>
        <begin position="26"/>
        <end position="604"/>
    </location>
</feature>
<dbReference type="PROSITE" id="PS51257">
    <property type="entry name" value="PROKAR_LIPOPROTEIN"/>
    <property type="match status" value="1"/>
</dbReference>
<comment type="caution">
    <text evidence="8">The sequence shown here is derived from an EMBL/GenBank/DDBJ whole genome shotgun (WGS) entry which is preliminary data.</text>
</comment>
<dbReference type="CDD" id="cd00995">
    <property type="entry name" value="PBP2_NikA_DppA_OppA_like"/>
    <property type="match status" value="1"/>
</dbReference>
<comment type="similarity">
    <text evidence="2">Belongs to the bacterial solute-binding protein 5 family.</text>
</comment>
<keyword evidence="5" id="KW-1133">Transmembrane helix</keyword>
<dbReference type="Gene3D" id="3.40.190.10">
    <property type="entry name" value="Periplasmic binding protein-like II"/>
    <property type="match status" value="1"/>
</dbReference>
<dbReference type="RefSeq" id="WP_344033602.1">
    <property type="nucleotide sequence ID" value="NZ_BAAAOB010000006.1"/>
</dbReference>